<organism evidence="1 2">
    <name type="scientific">Candidatus Dojkabacteria bacterium</name>
    <dbReference type="NCBI Taxonomy" id="2099670"/>
    <lineage>
        <taxon>Bacteria</taxon>
        <taxon>Candidatus Dojkabacteria</taxon>
    </lineage>
</organism>
<protein>
    <submittedName>
        <fullName evidence="1">Uncharacterized protein</fullName>
    </submittedName>
</protein>
<evidence type="ECO:0000313" key="2">
    <source>
        <dbReference type="Proteomes" id="UP000321026"/>
    </source>
</evidence>
<name>A0A5C7J8T8_9BACT</name>
<comment type="caution">
    <text evidence="1">The sequence shown here is derived from an EMBL/GenBank/DDBJ whole genome shotgun (WGS) entry which is preliminary data.</text>
</comment>
<gene>
    <name evidence="1" type="ORF">E6Q11_02935</name>
</gene>
<sequence>MDFSLLTDHPDYEEIVSKIATGTDPKVIAHWLKVKYSEKDQKHLQLSLKLIQEFVDKHADLDTHLKRDVLAVKTGDTSLSDYKIAASLMNNKTYMERLQQLADTKVDIKKMITELVLICRERMMQVFDKIQENPTNTKGDYVLLKYFETLFIATEKFDKIVNEAPDQVIQVNIQNQMAEQIVSVFQEAIRETLTHIDPESALLFIEIFAEKFNALKLPKQVVPTPETYETEAKLLREVVIPSVTPQLEK</sequence>
<dbReference type="EMBL" id="SSDS01000048">
    <property type="protein sequence ID" value="TXG77352.1"/>
    <property type="molecule type" value="Genomic_DNA"/>
</dbReference>
<accession>A0A5C7J8T8</accession>
<reference evidence="1 2" key="1">
    <citation type="submission" date="2018-09" db="EMBL/GenBank/DDBJ databases">
        <title>Metagenome Assembled Genomes from an Advanced Water Purification Facility.</title>
        <authorList>
            <person name="Stamps B.W."/>
            <person name="Spear J.R."/>
        </authorList>
    </citation>
    <scope>NUCLEOTIDE SEQUENCE [LARGE SCALE GENOMIC DNA]</scope>
    <source>
        <strain evidence="1">Bin_63_2</strain>
    </source>
</reference>
<dbReference type="AlphaFoldDB" id="A0A5C7J8T8"/>
<evidence type="ECO:0000313" key="1">
    <source>
        <dbReference type="EMBL" id="TXG77352.1"/>
    </source>
</evidence>
<proteinExistence type="predicted"/>
<dbReference type="Proteomes" id="UP000321026">
    <property type="component" value="Unassembled WGS sequence"/>
</dbReference>